<dbReference type="PANTHER" id="PTHR31718:SF47">
    <property type="entry name" value="OS06G0206401 PROTEIN"/>
    <property type="match status" value="1"/>
</dbReference>
<dbReference type="Gene3D" id="2.60.60.20">
    <property type="entry name" value="PLAT/LH2 domain"/>
    <property type="match status" value="1"/>
</dbReference>
<dbReference type="PROSITE" id="PS50095">
    <property type="entry name" value="PLAT"/>
    <property type="match status" value="1"/>
</dbReference>
<organism evidence="3 4">
    <name type="scientific">Handroanthus impetiginosus</name>
    <dbReference type="NCBI Taxonomy" id="429701"/>
    <lineage>
        <taxon>Eukaryota</taxon>
        <taxon>Viridiplantae</taxon>
        <taxon>Streptophyta</taxon>
        <taxon>Embryophyta</taxon>
        <taxon>Tracheophyta</taxon>
        <taxon>Spermatophyta</taxon>
        <taxon>Magnoliopsida</taxon>
        <taxon>eudicotyledons</taxon>
        <taxon>Gunneridae</taxon>
        <taxon>Pentapetalae</taxon>
        <taxon>asterids</taxon>
        <taxon>lamiids</taxon>
        <taxon>Lamiales</taxon>
        <taxon>Bignoniaceae</taxon>
        <taxon>Crescentiina</taxon>
        <taxon>Tabebuia alliance</taxon>
        <taxon>Handroanthus</taxon>
    </lineage>
</organism>
<evidence type="ECO:0000313" key="3">
    <source>
        <dbReference type="EMBL" id="PIM98515.1"/>
    </source>
</evidence>
<comment type="caution">
    <text evidence="1">Lacks conserved residue(s) required for the propagation of feature annotation.</text>
</comment>
<dbReference type="Proteomes" id="UP000231279">
    <property type="component" value="Unassembled WGS sequence"/>
</dbReference>
<dbReference type="AlphaFoldDB" id="A0A2G9FZM0"/>
<name>A0A2G9FZM0_9LAMI</name>
<gene>
    <name evidence="3" type="ORF">CDL12_29005</name>
</gene>
<dbReference type="InterPro" id="IPR001024">
    <property type="entry name" value="PLAT/LH2_dom"/>
</dbReference>
<sequence length="122" mass="13293">MQTGSFIKAGKDSTISITLSDSNGKSGNLDIFIGRGPCIGAPICRLNVTSDGSGHHHGWFCDYIEVTSTGPHKACCLSMFYLVQWLADDAPPYQLSIVLDGCSQMARRENWPFVVRNPVKSV</sequence>
<comment type="caution">
    <text evidence="3">The sequence shown here is derived from an EMBL/GenBank/DDBJ whole genome shotgun (WGS) entry which is preliminary data.</text>
</comment>
<evidence type="ECO:0000313" key="4">
    <source>
        <dbReference type="Proteomes" id="UP000231279"/>
    </source>
</evidence>
<evidence type="ECO:0000256" key="1">
    <source>
        <dbReference type="PROSITE-ProRule" id="PRU00152"/>
    </source>
</evidence>
<keyword evidence="4" id="KW-1185">Reference proteome</keyword>
<proteinExistence type="predicted"/>
<evidence type="ECO:0000259" key="2">
    <source>
        <dbReference type="PROSITE" id="PS50095"/>
    </source>
</evidence>
<protein>
    <recommendedName>
        <fullName evidence="2">PLAT domain-containing protein</fullName>
    </recommendedName>
</protein>
<feature type="domain" description="PLAT" evidence="2">
    <location>
        <begin position="1"/>
        <end position="100"/>
    </location>
</feature>
<dbReference type="OrthoDB" id="5322100at2759"/>
<dbReference type="STRING" id="429701.A0A2G9FZM0"/>
<dbReference type="InterPro" id="IPR036392">
    <property type="entry name" value="PLAT/LH2_dom_sf"/>
</dbReference>
<dbReference type="EMBL" id="NKXS01008338">
    <property type="protein sequence ID" value="PIM98515.1"/>
    <property type="molecule type" value="Genomic_DNA"/>
</dbReference>
<dbReference type="SUPFAM" id="SSF49723">
    <property type="entry name" value="Lipase/lipooxygenase domain (PLAT/LH2 domain)"/>
    <property type="match status" value="1"/>
</dbReference>
<accession>A0A2G9FZM0</accession>
<dbReference type="PANTHER" id="PTHR31718">
    <property type="entry name" value="PLAT DOMAIN-CONTAINING PROTEIN"/>
    <property type="match status" value="1"/>
</dbReference>
<reference evidence="4" key="1">
    <citation type="journal article" date="2018" name="Gigascience">
        <title>Genome assembly of the Pink Ipe (Handroanthus impetiginosus, Bignoniaceae), a highly valued, ecologically keystone Neotropical timber forest tree.</title>
        <authorList>
            <person name="Silva-Junior O.B."/>
            <person name="Grattapaglia D."/>
            <person name="Novaes E."/>
            <person name="Collevatti R.G."/>
        </authorList>
    </citation>
    <scope>NUCLEOTIDE SEQUENCE [LARGE SCALE GENOMIC DNA]</scope>
    <source>
        <strain evidence="4">cv. UFG-1</strain>
    </source>
</reference>